<feature type="binding site" evidence="2">
    <location>
        <position position="109"/>
    </location>
    <ligand>
        <name>Mn(2+)</name>
        <dbReference type="ChEBI" id="CHEBI:29035"/>
        <label>2</label>
    </ligand>
</feature>
<keyword evidence="2" id="KW-0464">Manganese</keyword>
<dbReference type="InterPro" id="IPR011650">
    <property type="entry name" value="Peptidase_M20_dimer"/>
</dbReference>
<dbReference type="FunFam" id="3.30.70.360:FF:000001">
    <property type="entry name" value="N-acetyldiaminopimelate deacetylase"/>
    <property type="match status" value="1"/>
</dbReference>
<evidence type="ECO:0000313" key="4">
    <source>
        <dbReference type="EMBL" id="AJA11757.1"/>
    </source>
</evidence>
<sequence>MATVLDKNPAGESASFYDEFVALRRDIHRHPELGFEEVRTSDIVAAKLTEWGYAVTRGLGGTGVVGQLVHGNGGKVLGLRADMDALPIQEQGQAEWRSDTPGVMHACGHDGHTVMLLAAAKRLAEDPGFSGTLNLIFQPAEEVGTAGAGAARMIADGLFETFPCDAVFAMHNAPTVPAGMLLFREGPMLASSDAVNVVLKGRGGHGAMPHTAVDPVVGAASLIMALHTIVSRNVDPLRTGVITVGVVRAGDARNVIPDSARLEITVRALDPAVRDLLHERICRVVADQASSFGLEAEVDYDRGYPPVVNSVAETRFASQVAADVFGAGRVMTDCPAQTGGEDFAFMLEKKPGCYLLIGNGAAGTPHACMVHNPHYDFNDAVIPTGAEYWVQLARRYLAQ</sequence>
<dbReference type="Pfam" id="PF07687">
    <property type="entry name" value="M20_dimer"/>
    <property type="match status" value="1"/>
</dbReference>
<evidence type="ECO:0000313" key="5">
    <source>
        <dbReference type="Proteomes" id="UP000030907"/>
    </source>
</evidence>
<evidence type="ECO:0000256" key="2">
    <source>
        <dbReference type="PIRSR" id="PIRSR005962-1"/>
    </source>
</evidence>
<dbReference type="InterPro" id="IPR017439">
    <property type="entry name" value="Amidohydrolase"/>
</dbReference>
<dbReference type="Proteomes" id="UP000030907">
    <property type="component" value="Plasmid pSfKp5.2"/>
</dbReference>
<dbReference type="RefSeq" id="WP_040110222.1">
    <property type="nucleotide sequence ID" value="NZ_CP009123.1"/>
</dbReference>
<feature type="binding site" evidence="2">
    <location>
        <position position="171"/>
    </location>
    <ligand>
        <name>Mn(2+)</name>
        <dbReference type="ChEBI" id="CHEBI:29035"/>
        <label>2</label>
    </ligand>
</feature>
<dbReference type="EMBL" id="CP009123">
    <property type="protein sequence ID" value="AJA11757.1"/>
    <property type="molecule type" value="Genomic_DNA"/>
</dbReference>
<dbReference type="SUPFAM" id="SSF55031">
    <property type="entry name" value="Bacterial exopeptidase dimerisation domain"/>
    <property type="match status" value="1"/>
</dbReference>
<accession>A0A0A7PUI9</accession>
<dbReference type="GO" id="GO:0050118">
    <property type="term" value="F:N-acetyldiaminopimelate deacetylase activity"/>
    <property type="evidence" value="ECO:0007669"/>
    <property type="project" value="UniProtKB-ARBA"/>
</dbReference>
<dbReference type="Pfam" id="PF01546">
    <property type="entry name" value="Peptidase_M20"/>
    <property type="match status" value="1"/>
</dbReference>
<dbReference type="Gene3D" id="3.40.630.10">
    <property type="entry name" value="Zn peptidases"/>
    <property type="match status" value="1"/>
</dbReference>
<feature type="binding site" evidence="2">
    <location>
        <position position="371"/>
    </location>
    <ligand>
        <name>Mn(2+)</name>
        <dbReference type="ChEBI" id="CHEBI:29035"/>
        <label>2</label>
    </ligand>
</feature>
<keyword evidence="2" id="KW-0479">Metal-binding</keyword>
<dbReference type="EC" id="3.5.1.32" evidence="4"/>
<dbReference type="InterPro" id="IPR036264">
    <property type="entry name" value="Bact_exopeptidase_dim_dom"/>
</dbReference>
<keyword evidence="4" id="KW-0614">Plasmid</keyword>
<dbReference type="HOGENOM" id="CLU_023257_1_1_5"/>
<reference evidence="4 5" key="1">
    <citation type="journal article" date="2015" name="Int. J. Syst. Evol. Microbiol.">
        <title>Description of Sphingopyxis fribergensis sp. nov. - a soil bacterium with the ability to degrade styrene and phenylacetic acid.</title>
        <authorList>
            <person name="Oelschlagel M."/>
            <person name="Ruckert C."/>
            <person name="Kalinowski J."/>
            <person name="Schmidt G."/>
            <person name="Schlomann M."/>
            <person name="Tischler D."/>
        </authorList>
    </citation>
    <scope>NUCLEOTIDE SEQUENCE [LARGE SCALE GENOMIC DNA]</scope>
    <source>
        <strain evidence="4 5">Kp5.2</strain>
        <plasmid evidence="4">pSfKp5.2</plasmid>
    </source>
</reference>
<proteinExistence type="predicted"/>
<evidence type="ECO:0000259" key="3">
    <source>
        <dbReference type="Pfam" id="PF07687"/>
    </source>
</evidence>
<dbReference type="CDD" id="cd05666">
    <property type="entry name" value="M20_Acy1-like"/>
    <property type="match status" value="1"/>
</dbReference>
<dbReference type="GO" id="GO:0047980">
    <property type="term" value="F:hippurate hydrolase activity"/>
    <property type="evidence" value="ECO:0007669"/>
    <property type="project" value="UniProtKB-EC"/>
</dbReference>
<organism evidence="4 5">
    <name type="scientific">Sphingopyxis fribergensis</name>
    <dbReference type="NCBI Taxonomy" id="1515612"/>
    <lineage>
        <taxon>Bacteria</taxon>
        <taxon>Pseudomonadati</taxon>
        <taxon>Pseudomonadota</taxon>
        <taxon>Alphaproteobacteria</taxon>
        <taxon>Sphingomonadales</taxon>
        <taxon>Sphingomonadaceae</taxon>
        <taxon>Sphingopyxis</taxon>
    </lineage>
</organism>
<keyword evidence="5" id="KW-1185">Reference proteome</keyword>
<dbReference type="AlphaFoldDB" id="A0A0A7PUI9"/>
<dbReference type="Gene3D" id="3.30.70.360">
    <property type="match status" value="1"/>
</dbReference>
<dbReference type="InterPro" id="IPR002933">
    <property type="entry name" value="Peptidase_M20"/>
</dbReference>
<dbReference type="NCBIfam" id="TIGR01891">
    <property type="entry name" value="amidohydrolases"/>
    <property type="match status" value="1"/>
</dbReference>
<name>A0A0A7PUI9_9SPHN</name>
<gene>
    <name evidence="4" type="ORF">SKP52_24600</name>
</gene>
<dbReference type="PIRSF" id="PIRSF005962">
    <property type="entry name" value="Pept_M20D_amidohydro"/>
    <property type="match status" value="1"/>
</dbReference>
<dbReference type="PANTHER" id="PTHR11014:SF63">
    <property type="entry name" value="METALLOPEPTIDASE, PUTATIVE (AFU_ORTHOLOGUE AFUA_6G09600)-RELATED"/>
    <property type="match status" value="1"/>
</dbReference>
<evidence type="ECO:0000256" key="1">
    <source>
        <dbReference type="ARBA" id="ARBA00022801"/>
    </source>
</evidence>
<feature type="domain" description="Peptidase M20 dimerisation" evidence="3">
    <location>
        <begin position="195"/>
        <end position="287"/>
    </location>
</feature>
<geneLocation type="plasmid" evidence="4 5">
    <name>pSfKp5.2</name>
</geneLocation>
<keyword evidence="1 4" id="KW-0378">Hydrolase</keyword>
<dbReference type="KEGG" id="sphk:SKP52_24600"/>
<dbReference type="SUPFAM" id="SSF53187">
    <property type="entry name" value="Zn-dependent exopeptidases"/>
    <property type="match status" value="1"/>
</dbReference>
<dbReference type="PANTHER" id="PTHR11014">
    <property type="entry name" value="PEPTIDASE M20 FAMILY MEMBER"/>
    <property type="match status" value="1"/>
</dbReference>
<feature type="binding site" evidence="2">
    <location>
        <position position="142"/>
    </location>
    <ligand>
        <name>Mn(2+)</name>
        <dbReference type="ChEBI" id="CHEBI:29035"/>
        <label>2</label>
    </ligand>
</feature>
<dbReference type="GO" id="GO:0019877">
    <property type="term" value="P:diaminopimelate biosynthetic process"/>
    <property type="evidence" value="ECO:0007669"/>
    <property type="project" value="UniProtKB-ARBA"/>
</dbReference>
<protein>
    <submittedName>
        <fullName evidence="4">Amidohydrolase</fullName>
        <ecNumber evidence="4">3.5.1.32</ecNumber>
    </submittedName>
</protein>
<dbReference type="GO" id="GO:0046872">
    <property type="term" value="F:metal ion binding"/>
    <property type="evidence" value="ECO:0007669"/>
    <property type="project" value="UniProtKB-KW"/>
</dbReference>
<comment type="cofactor">
    <cofactor evidence="2">
        <name>Mn(2+)</name>
        <dbReference type="ChEBI" id="CHEBI:29035"/>
    </cofactor>
    <text evidence="2">The Mn(2+) ion enhances activity.</text>
</comment>
<feature type="binding site" evidence="2">
    <location>
        <position position="107"/>
    </location>
    <ligand>
        <name>Mn(2+)</name>
        <dbReference type="ChEBI" id="CHEBI:29035"/>
        <label>2</label>
    </ligand>
</feature>